<dbReference type="EMBL" id="AP024238">
    <property type="protein sequence ID" value="BCO28793.1"/>
    <property type="molecule type" value="Genomic_DNA"/>
</dbReference>
<evidence type="ECO:0000256" key="1">
    <source>
        <dbReference type="ARBA" id="ARBA00022553"/>
    </source>
</evidence>
<dbReference type="PROSITE" id="PS50043">
    <property type="entry name" value="HTH_LUXR_2"/>
    <property type="match status" value="1"/>
</dbReference>
<dbReference type="Gene3D" id="1.10.10.10">
    <property type="entry name" value="Winged helix-like DNA-binding domain superfamily/Winged helix DNA-binding domain"/>
    <property type="match status" value="1"/>
</dbReference>
<evidence type="ECO:0000259" key="4">
    <source>
        <dbReference type="PROSITE" id="PS50043"/>
    </source>
</evidence>
<feature type="modified residue" description="4-aspartylphosphate" evidence="3">
    <location>
        <position position="100"/>
    </location>
</feature>
<dbReference type="Proteomes" id="UP000824366">
    <property type="component" value="Chromosome"/>
</dbReference>
<proteinExistence type="predicted"/>
<dbReference type="InterPro" id="IPR016032">
    <property type="entry name" value="Sig_transdc_resp-reg_C-effctor"/>
</dbReference>
<sequence>MKLSVSDNHLSLRKHAEKFKLSQDKNSQLFHEKKGSKSNTEEDNVQYKILIVDDHPLVRDGLAMLVSALPGGAEIFKAATAAQALEQAEFHTPLDVILLDCGLPDADGGGLIKALQTRGGGAPVIVVSANEFDGTPERMLNLGACAFVPKSKASATILNAVKDALARGSGPHQPAASMPPVDLSAAPQLTARQLDILLMFDQGMTNKDIALHLGLSEKTVKNHITALFQALGVVSRLQAVRQARNFKLLT</sequence>
<dbReference type="PANTHER" id="PTHR45566">
    <property type="entry name" value="HTH-TYPE TRANSCRIPTIONAL REGULATOR YHJB-RELATED"/>
    <property type="match status" value="1"/>
</dbReference>
<feature type="domain" description="Response regulatory" evidence="5">
    <location>
        <begin position="48"/>
        <end position="165"/>
    </location>
</feature>
<dbReference type="Pfam" id="PF00196">
    <property type="entry name" value="GerE"/>
    <property type="match status" value="1"/>
</dbReference>
<evidence type="ECO:0000256" key="3">
    <source>
        <dbReference type="PROSITE-ProRule" id="PRU00169"/>
    </source>
</evidence>
<dbReference type="PROSITE" id="PS50110">
    <property type="entry name" value="RESPONSE_REGULATORY"/>
    <property type="match status" value="1"/>
</dbReference>
<evidence type="ECO:0000256" key="2">
    <source>
        <dbReference type="ARBA" id="ARBA00023125"/>
    </source>
</evidence>
<protein>
    <submittedName>
        <fullName evidence="6">Transcriptional activator protein ExaE</fullName>
    </submittedName>
</protein>
<organism evidence="6 7">
    <name type="scientific">Rhodoferax lithotrophicus</name>
    <dbReference type="NCBI Taxonomy" id="2798804"/>
    <lineage>
        <taxon>Bacteria</taxon>
        <taxon>Pseudomonadati</taxon>
        <taxon>Pseudomonadota</taxon>
        <taxon>Betaproteobacteria</taxon>
        <taxon>Burkholderiales</taxon>
        <taxon>Comamonadaceae</taxon>
        <taxon>Rhodoferax</taxon>
    </lineage>
</organism>
<dbReference type="SUPFAM" id="SSF46894">
    <property type="entry name" value="C-terminal effector domain of the bipartite response regulators"/>
    <property type="match status" value="1"/>
</dbReference>
<keyword evidence="1 3" id="KW-0597">Phosphoprotein</keyword>
<accession>A0ABM7MR25</accession>
<dbReference type="InterPro" id="IPR000792">
    <property type="entry name" value="Tscrpt_reg_LuxR_C"/>
</dbReference>
<dbReference type="InterPro" id="IPR036388">
    <property type="entry name" value="WH-like_DNA-bd_sf"/>
</dbReference>
<keyword evidence="2" id="KW-0238">DNA-binding</keyword>
<dbReference type="CDD" id="cd17535">
    <property type="entry name" value="REC_NarL-like"/>
    <property type="match status" value="1"/>
</dbReference>
<dbReference type="InterPro" id="IPR011006">
    <property type="entry name" value="CheY-like_superfamily"/>
</dbReference>
<reference evidence="6 7" key="1">
    <citation type="journal article" date="2021" name="Microbiol. Spectr.">
        <title>A Single Bacterium Capable of Oxidation and Reduction of Iron at Circumneutral pH.</title>
        <authorList>
            <person name="Kato S."/>
            <person name="Ohkuma M."/>
        </authorList>
    </citation>
    <scope>NUCLEOTIDE SEQUENCE [LARGE SCALE GENOMIC DNA]</scope>
    <source>
        <strain evidence="6 7">MIZ03</strain>
    </source>
</reference>
<dbReference type="Pfam" id="PF00072">
    <property type="entry name" value="Response_reg"/>
    <property type="match status" value="1"/>
</dbReference>
<evidence type="ECO:0000259" key="5">
    <source>
        <dbReference type="PROSITE" id="PS50110"/>
    </source>
</evidence>
<gene>
    <name evidence="6" type="ORF">MIZ03_3703</name>
</gene>
<dbReference type="Gene3D" id="3.40.50.2300">
    <property type="match status" value="1"/>
</dbReference>
<dbReference type="SMART" id="SM00448">
    <property type="entry name" value="REC"/>
    <property type="match status" value="1"/>
</dbReference>
<dbReference type="PRINTS" id="PR00038">
    <property type="entry name" value="HTHLUXR"/>
</dbReference>
<feature type="domain" description="HTH luxR-type" evidence="4">
    <location>
        <begin position="182"/>
        <end position="247"/>
    </location>
</feature>
<dbReference type="InterPro" id="IPR001789">
    <property type="entry name" value="Sig_transdc_resp-reg_receiver"/>
</dbReference>
<evidence type="ECO:0000313" key="6">
    <source>
        <dbReference type="EMBL" id="BCO28793.1"/>
    </source>
</evidence>
<evidence type="ECO:0000313" key="7">
    <source>
        <dbReference type="Proteomes" id="UP000824366"/>
    </source>
</evidence>
<dbReference type="SMART" id="SM00421">
    <property type="entry name" value="HTH_LUXR"/>
    <property type="match status" value="1"/>
</dbReference>
<dbReference type="InterPro" id="IPR058245">
    <property type="entry name" value="NreC/VraR/RcsB-like_REC"/>
</dbReference>
<dbReference type="InterPro" id="IPR051015">
    <property type="entry name" value="EvgA-like"/>
</dbReference>
<keyword evidence="7" id="KW-1185">Reference proteome</keyword>
<dbReference type="PANTHER" id="PTHR45566:SF1">
    <property type="entry name" value="HTH-TYPE TRANSCRIPTIONAL REGULATOR YHJB-RELATED"/>
    <property type="match status" value="1"/>
</dbReference>
<dbReference type="CDD" id="cd06170">
    <property type="entry name" value="LuxR_C_like"/>
    <property type="match status" value="1"/>
</dbReference>
<name>A0ABM7MR25_9BURK</name>
<dbReference type="SUPFAM" id="SSF52172">
    <property type="entry name" value="CheY-like"/>
    <property type="match status" value="1"/>
</dbReference>